<dbReference type="EMBL" id="MW030606">
    <property type="protein sequence ID" value="QPI16807.1"/>
    <property type="molecule type" value="Genomic_DNA"/>
</dbReference>
<protein>
    <submittedName>
        <fullName evidence="1">Uncharacterized protein</fullName>
    </submittedName>
</protein>
<evidence type="ECO:0000313" key="1">
    <source>
        <dbReference type="EMBL" id="QPI16807.1"/>
    </source>
</evidence>
<accession>A0A7S9STB8</accession>
<proteinExistence type="predicted"/>
<organism evidence="1">
    <name type="scientific">Virus NIOZ-UU159</name>
    <dbReference type="NCBI Taxonomy" id="2763270"/>
    <lineage>
        <taxon>Viruses</taxon>
    </lineage>
</organism>
<name>A0A7S9STB8_9VIRU</name>
<reference evidence="1" key="1">
    <citation type="submission" date="2020-08" db="EMBL/GenBank/DDBJ databases">
        <title>Bridging the membrane lipid divide: bacteria of the FCB group superphylum have the potential to synthesize archaeal ether lipids.</title>
        <authorList>
            <person name="Villanueva L."/>
            <person name="von Meijenfeldt F.A.B."/>
            <person name="Westbye A.B."/>
            <person name="Yadav S."/>
            <person name="Hopmans E.C."/>
            <person name="Dutilh B.E."/>
            <person name="Sinninghe Damste J.S."/>
        </authorList>
    </citation>
    <scope>NUCLEOTIDE SEQUENCE</scope>
    <source>
        <strain evidence="1">NIOZ-UU159</strain>
    </source>
</reference>
<sequence>MYQTSIRKKKKNLIVINMKTMKLILIAKNMVLLKNYWAIVVLT</sequence>
<gene>
    <name evidence="1" type="ORF">NIOZUU159_00303</name>
</gene>